<sequence>MSIFGELWNKISGSAEADQGVSADQPGGEPMKMPQQPMTPSGDEEKEAPVINPQPQPQPQSQPEEEKIEEKELETPETPEM</sequence>
<organism evidence="2 3">
    <name type="scientific">Candidatus Tagabacteria bacterium CG09_land_8_20_14_0_10_41_14</name>
    <dbReference type="NCBI Taxonomy" id="1975021"/>
    <lineage>
        <taxon>Bacteria</taxon>
        <taxon>Candidatus Tagaibacteriota</taxon>
    </lineage>
</organism>
<dbReference type="AlphaFoldDB" id="A0A2H0WM11"/>
<evidence type="ECO:0000313" key="2">
    <source>
        <dbReference type="EMBL" id="PIS13696.1"/>
    </source>
</evidence>
<name>A0A2H0WM11_9BACT</name>
<protein>
    <submittedName>
        <fullName evidence="2">Uncharacterized protein</fullName>
    </submittedName>
</protein>
<proteinExistence type="predicted"/>
<evidence type="ECO:0000313" key="3">
    <source>
        <dbReference type="Proteomes" id="UP000230353"/>
    </source>
</evidence>
<dbReference type="EMBL" id="PEZL01000005">
    <property type="protein sequence ID" value="PIS13696.1"/>
    <property type="molecule type" value="Genomic_DNA"/>
</dbReference>
<dbReference type="Proteomes" id="UP000230353">
    <property type="component" value="Unassembled WGS sequence"/>
</dbReference>
<feature type="region of interest" description="Disordered" evidence="1">
    <location>
        <begin position="1"/>
        <end position="81"/>
    </location>
</feature>
<accession>A0A2H0WM11</accession>
<comment type="caution">
    <text evidence="2">The sequence shown here is derived from an EMBL/GenBank/DDBJ whole genome shotgun (WGS) entry which is preliminary data.</text>
</comment>
<gene>
    <name evidence="2" type="ORF">COT67_00260</name>
</gene>
<reference evidence="3" key="1">
    <citation type="submission" date="2017-09" db="EMBL/GenBank/DDBJ databases">
        <title>Depth-based differentiation of microbial function through sediment-hosted aquifers and enrichment of novel symbionts in the deep terrestrial subsurface.</title>
        <authorList>
            <person name="Probst A.J."/>
            <person name="Ladd B."/>
            <person name="Jarett J.K."/>
            <person name="Geller-Mcgrath D.E."/>
            <person name="Sieber C.M.K."/>
            <person name="Emerson J.B."/>
            <person name="Anantharaman K."/>
            <person name="Thomas B.C."/>
            <person name="Malmstrom R."/>
            <person name="Stieglmeier M."/>
            <person name="Klingl A."/>
            <person name="Woyke T."/>
            <person name="Ryan C.M."/>
            <person name="Banfield J.F."/>
        </authorList>
    </citation>
    <scope>NUCLEOTIDE SEQUENCE [LARGE SCALE GENOMIC DNA]</scope>
</reference>
<feature type="compositionally biased region" description="Basic and acidic residues" evidence="1">
    <location>
        <begin position="64"/>
        <end position="74"/>
    </location>
</feature>
<evidence type="ECO:0000256" key="1">
    <source>
        <dbReference type="SAM" id="MobiDB-lite"/>
    </source>
</evidence>